<evidence type="ECO:0000313" key="3">
    <source>
        <dbReference type="Proteomes" id="UP000635384"/>
    </source>
</evidence>
<feature type="region of interest" description="Disordered" evidence="1">
    <location>
        <begin position="66"/>
        <end position="114"/>
    </location>
</feature>
<dbReference type="EMBL" id="JACXLC010000001">
    <property type="protein sequence ID" value="MBD2842685.1"/>
    <property type="molecule type" value="Genomic_DNA"/>
</dbReference>
<reference evidence="2 3" key="1">
    <citation type="submission" date="2020-09" db="EMBL/GenBank/DDBJ databases">
        <authorList>
            <person name="Yoon J.-W."/>
        </authorList>
    </citation>
    <scope>NUCLEOTIDE SEQUENCE [LARGE SCALE GENOMIC DNA]</scope>
    <source>
        <strain evidence="2 3">KMU-140</strain>
    </source>
</reference>
<evidence type="ECO:0000313" key="2">
    <source>
        <dbReference type="EMBL" id="MBD2842685.1"/>
    </source>
</evidence>
<gene>
    <name evidence="2" type="ORF">IB285_10495</name>
</gene>
<protein>
    <submittedName>
        <fullName evidence="2">Uncharacterized protein</fullName>
    </submittedName>
</protein>
<proteinExistence type="predicted"/>
<comment type="caution">
    <text evidence="2">The sequence shown here is derived from an EMBL/GenBank/DDBJ whole genome shotgun (WGS) entry which is preliminary data.</text>
</comment>
<dbReference type="Proteomes" id="UP000635384">
    <property type="component" value="Unassembled WGS sequence"/>
</dbReference>
<accession>A0ABR8KSW5</accession>
<dbReference type="RefSeq" id="WP_190788128.1">
    <property type="nucleotide sequence ID" value="NZ_JACXLC010000001.1"/>
</dbReference>
<sequence>MGSGGIATKETYSIRLAVAVEVDALDAWFAEAKPGERERYAEGFELPRDAPSVKRARELAQAQAAHLLTQRHADDPRRTTWLIEKRGRPRSQGDARKGRGPTPPQNPGPRPDLTREQMRSLLNRLRKAAHDGEPCPSRTALAQYLALGKARRGRDRIGYLLKRLEREGAIELIAGDATRPPVVTILKAGRARGKSTKGER</sequence>
<feature type="compositionally biased region" description="Pro residues" evidence="1">
    <location>
        <begin position="101"/>
        <end position="110"/>
    </location>
</feature>
<organism evidence="2 3">
    <name type="scientific">Erythrobacter rubeus</name>
    <dbReference type="NCBI Taxonomy" id="2760803"/>
    <lineage>
        <taxon>Bacteria</taxon>
        <taxon>Pseudomonadati</taxon>
        <taxon>Pseudomonadota</taxon>
        <taxon>Alphaproteobacteria</taxon>
        <taxon>Sphingomonadales</taxon>
        <taxon>Erythrobacteraceae</taxon>
        <taxon>Erythrobacter/Porphyrobacter group</taxon>
        <taxon>Erythrobacter</taxon>
    </lineage>
</organism>
<keyword evidence="3" id="KW-1185">Reference proteome</keyword>
<name>A0ABR8KSW5_9SPHN</name>
<feature type="compositionally biased region" description="Basic and acidic residues" evidence="1">
    <location>
        <begin position="71"/>
        <end position="97"/>
    </location>
</feature>
<evidence type="ECO:0000256" key="1">
    <source>
        <dbReference type="SAM" id="MobiDB-lite"/>
    </source>
</evidence>